<proteinExistence type="predicted"/>
<reference evidence="1" key="1">
    <citation type="submission" date="2020-10" db="EMBL/GenBank/DDBJ databases">
        <authorList>
            <person name="Gilroy R."/>
        </authorList>
    </citation>
    <scope>NUCLEOTIDE SEQUENCE</scope>
    <source>
        <strain evidence="1">ChiBcolR7-354</strain>
    </source>
</reference>
<comment type="caution">
    <text evidence="1">The sequence shown here is derived from an EMBL/GenBank/DDBJ whole genome shotgun (WGS) entry which is preliminary data.</text>
</comment>
<evidence type="ECO:0000313" key="2">
    <source>
        <dbReference type="Proteomes" id="UP000824262"/>
    </source>
</evidence>
<organism evidence="1 2">
    <name type="scientific">Candidatus Scatomorpha intestinavium</name>
    <dbReference type="NCBI Taxonomy" id="2840922"/>
    <lineage>
        <taxon>Bacteria</taxon>
        <taxon>Bacillati</taxon>
        <taxon>Bacillota</taxon>
        <taxon>Clostridia</taxon>
        <taxon>Eubacteriales</taxon>
        <taxon>Candidatus Scatomorpha</taxon>
    </lineage>
</organism>
<accession>A0A9D1CRC6</accession>
<name>A0A9D1CRC6_9FIRM</name>
<dbReference type="Proteomes" id="UP000824262">
    <property type="component" value="Unassembled WGS sequence"/>
</dbReference>
<dbReference type="AlphaFoldDB" id="A0A9D1CRC6"/>
<gene>
    <name evidence="1" type="ORF">IAB77_00130</name>
</gene>
<evidence type="ECO:0000313" key="1">
    <source>
        <dbReference type="EMBL" id="HIQ77647.1"/>
    </source>
</evidence>
<protein>
    <recommendedName>
        <fullName evidence="3">IrrE N-terminal-like domain-containing protein</fullName>
    </recommendedName>
</protein>
<reference evidence="1" key="2">
    <citation type="journal article" date="2021" name="PeerJ">
        <title>Extensive microbial diversity within the chicken gut microbiome revealed by metagenomics and culture.</title>
        <authorList>
            <person name="Gilroy R."/>
            <person name="Ravi A."/>
            <person name="Getino M."/>
            <person name="Pursley I."/>
            <person name="Horton D.L."/>
            <person name="Alikhan N.F."/>
            <person name="Baker D."/>
            <person name="Gharbi K."/>
            <person name="Hall N."/>
            <person name="Watson M."/>
            <person name="Adriaenssens E.M."/>
            <person name="Foster-Nyarko E."/>
            <person name="Jarju S."/>
            <person name="Secka A."/>
            <person name="Antonio M."/>
            <person name="Oren A."/>
            <person name="Chaudhuri R.R."/>
            <person name="La Ragione R."/>
            <person name="Hildebrand F."/>
            <person name="Pallen M.J."/>
        </authorList>
    </citation>
    <scope>NUCLEOTIDE SEQUENCE</scope>
    <source>
        <strain evidence="1">ChiBcolR7-354</strain>
    </source>
</reference>
<dbReference type="EMBL" id="DVGA01000003">
    <property type="protein sequence ID" value="HIQ77647.1"/>
    <property type="molecule type" value="Genomic_DNA"/>
</dbReference>
<sequence>MWTPDYFVRLVELPASVEGVTVPNDDGSFDIYINSRLGEERRRAKLEHELEHIRRDHFYRPGTVAMKEAEAGGVLVTRAEAPEEAAPPGMKYIPVYPNLESFVADFAKRAAPRSLELLRRAGWKG</sequence>
<evidence type="ECO:0008006" key="3">
    <source>
        <dbReference type="Google" id="ProtNLM"/>
    </source>
</evidence>